<feature type="transmembrane region" description="Helical" evidence="1">
    <location>
        <begin position="101"/>
        <end position="122"/>
    </location>
</feature>
<name>A0AAW1QFS1_9CHLO</name>
<dbReference type="SUPFAM" id="SSF56059">
    <property type="entry name" value="Glutathione synthetase ATP-binding domain-like"/>
    <property type="match status" value="1"/>
</dbReference>
<organism evidence="2 3">
    <name type="scientific">[Myrmecia] bisecta</name>
    <dbReference type="NCBI Taxonomy" id="41462"/>
    <lineage>
        <taxon>Eukaryota</taxon>
        <taxon>Viridiplantae</taxon>
        <taxon>Chlorophyta</taxon>
        <taxon>core chlorophytes</taxon>
        <taxon>Trebouxiophyceae</taxon>
        <taxon>Trebouxiales</taxon>
        <taxon>Trebouxiaceae</taxon>
        <taxon>Myrmecia</taxon>
    </lineage>
</organism>
<evidence type="ECO:0000313" key="3">
    <source>
        <dbReference type="Proteomes" id="UP001489004"/>
    </source>
</evidence>
<evidence type="ECO:0000256" key="1">
    <source>
        <dbReference type="SAM" id="Phobius"/>
    </source>
</evidence>
<sequence>MEALGRGKPTRIELCSHLVAGLLGADCMAKLTSRSNGHHTSDTGKVKLPPEVPQSLVDLTPSATDQDVLEALVRNKHAQDAALAELAQCSLAQRIQARIKAAVLLAVMLCTLPWSLAGAMLLCTLQRLRAMLPSSRTVGEHNNRKASMKTAIVTSGHMTKALHAVRHLHRAGWRVVVVDYDKWWMAMTRFSNCADVFEAVPDPGWDPEGYMRGIARIARQYSASLIVPVAPPNHSIYDSLVKDILPAGCRSVALGAPITALLDDKVKYSELCEKVGVRTPRHFRVSSAQQLLDLNSRRDVFAGAQFLLKSIAYDPSHRVDLFKLPCSETKLQAYLRTIEISEACPWMLQQFLTGQEFSCYTIAHEGQVKAHADNEASISCLSYEHVGSEDIWRWVERFCAGTRLNGQVCFDFMRNEQDGQMYSIECNPRNSTVITTFHDQPLFAAALTDPQAVTTVVKPVPGSPPLYWFWNEAYTLVSGKGSFWVWAHTMWRGVDAVFEAADPLPFFAMHYLQAPVQLARNVVAGRPWVKLDLCIGKVSELGGD</sequence>
<protein>
    <recommendedName>
        <fullName evidence="4">ATP-grasp domain-containing protein</fullName>
    </recommendedName>
</protein>
<dbReference type="EMBL" id="JALJOR010000003">
    <property type="protein sequence ID" value="KAK9820313.1"/>
    <property type="molecule type" value="Genomic_DNA"/>
</dbReference>
<dbReference type="AlphaFoldDB" id="A0AAW1QFS1"/>
<dbReference type="InterPro" id="IPR013815">
    <property type="entry name" value="ATP_grasp_subdomain_1"/>
</dbReference>
<dbReference type="Proteomes" id="UP001489004">
    <property type="component" value="Unassembled WGS sequence"/>
</dbReference>
<gene>
    <name evidence="2" type="ORF">WJX72_008811</name>
</gene>
<evidence type="ECO:0008006" key="4">
    <source>
        <dbReference type="Google" id="ProtNLM"/>
    </source>
</evidence>
<keyword evidence="1" id="KW-1133">Transmembrane helix</keyword>
<keyword evidence="1" id="KW-0472">Membrane</keyword>
<keyword evidence="3" id="KW-1185">Reference proteome</keyword>
<proteinExistence type="predicted"/>
<reference evidence="2 3" key="1">
    <citation type="journal article" date="2024" name="Nat. Commun.">
        <title>Phylogenomics reveals the evolutionary origins of lichenization in chlorophyte algae.</title>
        <authorList>
            <person name="Puginier C."/>
            <person name="Libourel C."/>
            <person name="Otte J."/>
            <person name="Skaloud P."/>
            <person name="Haon M."/>
            <person name="Grisel S."/>
            <person name="Petersen M."/>
            <person name="Berrin J.G."/>
            <person name="Delaux P.M."/>
            <person name="Dal Grande F."/>
            <person name="Keller J."/>
        </authorList>
    </citation>
    <scope>NUCLEOTIDE SEQUENCE [LARGE SCALE GENOMIC DNA]</scope>
    <source>
        <strain evidence="2 3">SAG 2043</strain>
    </source>
</reference>
<dbReference type="GO" id="GO:0005524">
    <property type="term" value="F:ATP binding"/>
    <property type="evidence" value="ECO:0007669"/>
    <property type="project" value="InterPro"/>
</dbReference>
<dbReference type="Gene3D" id="3.40.50.20">
    <property type="match status" value="1"/>
</dbReference>
<dbReference type="Gene3D" id="3.30.1490.20">
    <property type="entry name" value="ATP-grasp fold, A domain"/>
    <property type="match status" value="1"/>
</dbReference>
<accession>A0AAW1QFS1</accession>
<comment type="caution">
    <text evidence="2">The sequence shown here is derived from an EMBL/GenBank/DDBJ whole genome shotgun (WGS) entry which is preliminary data.</text>
</comment>
<dbReference type="Gene3D" id="3.30.470.20">
    <property type="entry name" value="ATP-grasp fold, B domain"/>
    <property type="match status" value="1"/>
</dbReference>
<evidence type="ECO:0000313" key="2">
    <source>
        <dbReference type="EMBL" id="KAK9820313.1"/>
    </source>
</evidence>
<keyword evidence="1" id="KW-0812">Transmembrane</keyword>